<feature type="compositionally biased region" description="Polar residues" evidence="1">
    <location>
        <begin position="282"/>
        <end position="292"/>
    </location>
</feature>
<dbReference type="InterPro" id="IPR029184">
    <property type="entry name" value="Sas4_dom"/>
</dbReference>
<feature type="region of interest" description="Disordered" evidence="1">
    <location>
        <begin position="225"/>
        <end position="249"/>
    </location>
</feature>
<feature type="compositionally biased region" description="Low complexity" evidence="1">
    <location>
        <begin position="262"/>
        <end position="281"/>
    </location>
</feature>
<dbReference type="PANTHER" id="PTHR38422">
    <property type="entry name" value="SOMETHING ABOUT SILENCING PROTEIN 4"/>
    <property type="match status" value="1"/>
</dbReference>
<accession>A0ABP0AL50</accession>
<feature type="region of interest" description="Disordered" evidence="1">
    <location>
        <begin position="1"/>
        <end position="124"/>
    </location>
</feature>
<feature type="region of interest" description="Disordered" evidence="1">
    <location>
        <begin position="599"/>
        <end position="754"/>
    </location>
</feature>
<comment type="caution">
    <text evidence="3">The sequence shown here is derived from an EMBL/GenBank/DDBJ whole genome shotgun (WGS) entry which is preliminary data.</text>
</comment>
<dbReference type="PANTHER" id="PTHR38422:SF1">
    <property type="entry name" value="SOMETHING ABOUT SILENCING PROTEIN 4"/>
    <property type="match status" value="1"/>
</dbReference>
<keyword evidence="4" id="KW-1185">Reference proteome</keyword>
<protein>
    <recommendedName>
        <fullName evidence="2">Something about silencing protein 4 domain-containing protein</fullName>
    </recommendedName>
</protein>
<proteinExistence type="predicted"/>
<feature type="compositionally biased region" description="Basic and acidic residues" evidence="1">
    <location>
        <begin position="151"/>
        <end position="161"/>
    </location>
</feature>
<feature type="compositionally biased region" description="Low complexity" evidence="1">
    <location>
        <begin position="63"/>
        <end position="119"/>
    </location>
</feature>
<organism evidence="3 4">
    <name type="scientific">Sporothrix eucalyptigena</name>
    <dbReference type="NCBI Taxonomy" id="1812306"/>
    <lineage>
        <taxon>Eukaryota</taxon>
        <taxon>Fungi</taxon>
        <taxon>Dikarya</taxon>
        <taxon>Ascomycota</taxon>
        <taxon>Pezizomycotina</taxon>
        <taxon>Sordariomycetes</taxon>
        <taxon>Sordariomycetidae</taxon>
        <taxon>Ophiostomatales</taxon>
        <taxon>Ophiostomataceae</taxon>
        <taxon>Sporothrix</taxon>
    </lineage>
</organism>
<feature type="compositionally biased region" description="Acidic residues" evidence="1">
    <location>
        <begin position="652"/>
        <end position="688"/>
    </location>
</feature>
<feature type="region of interest" description="Disordered" evidence="1">
    <location>
        <begin position="777"/>
        <end position="825"/>
    </location>
</feature>
<dbReference type="Proteomes" id="UP001642482">
    <property type="component" value="Unassembled WGS sequence"/>
</dbReference>
<feature type="compositionally biased region" description="Low complexity" evidence="1">
    <location>
        <begin position="163"/>
        <end position="181"/>
    </location>
</feature>
<reference evidence="3 4" key="1">
    <citation type="submission" date="2024-01" db="EMBL/GenBank/DDBJ databases">
        <authorList>
            <person name="Allen C."/>
            <person name="Tagirdzhanova G."/>
        </authorList>
    </citation>
    <scope>NUCLEOTIDE SEQUENCE [LARGE SCALE GENOMIC DNA]</scope>
</reference>
<feature type="region of interest" description="Disordered" evidence="1">
    <location>
        <begin position="262"/>
        <end position="349"/>
    </location>
</feature>
<evidence type="ECO:0000256" key="1">
    <source>
        <dbReference type="SAM" id="MobiDB-lite"/>
    </source>
</evidence>
<evidence type="ECO:0000313" key="4">
    <source>
        <dbReference type="Proteomes" id="UP001642482"/>
    </source>
</evidence>
<dbReference type="InterPro" id="IPR038988">
    <property type="entry name" value="Sas4"/>
</dbReference>
<gene>
    <name evidence="3" type="ORF">SEUCBS140593_000126</name>
</gene>
<feature type="compositionally biased region" description="Basic and acidic residues" evidence="1">
    <location>
        <begin position="182"/>
        <end position="195"/>
    </location>
</feature>
<sequence>MLETLTILPMAPGTRSRRADVLHRATPVLLPKPKQRQTTLDQHLRSVAARPNSATTRPPPPQSQALQQSPQQSQQAQAPQQRASRQQRPAQQQQQQQQQQLQRQQQQQSQSQPQQQQLSFASAGPTRSIQNILNHANSMGPMSASRPKRKIAADADAKPETNGHASGSNSGYSSGKASSSRAEADADDSTRDSALRKRPRLAVEIVDYAKPRGLAVGTTPVVLQQTALPPPKPGAVTKTKTKTANNTSSSLAALPIAAPSSASASANTSTPPTTISQPSTTRPLSARQQNLPPTLERTTRDKAPAAPPEASSSIPPSSDPASARPLRPAGRTPSKPVSQLATKPQKEKAVNGFKQELKSLQVSTEDAVAVARGSREGGRKLRSQEATRFKSELAAYFPDYDEVIGNEPKEEHLLNIDTPIVFVESSAEHPATSLLPSTSSISTPLAASLRSSDRVGPVRVKGYGDKLFYDVFDSHVLDFTFLGNQHKSKGAVDPLPDSYFEVHHKRAERLERSIRNTEKGRAQHEKDQIIRLLEGLQGPDWLRTMGVSGITESKKKTFEPAREHFIRGCRAILEKFRLWSVEEKRRKLEKDRAHAEEVKAREAAAEAAAAAAHHGRGKGKAKADSTASKSKKRRDVPSRATGRGAAKRGVDEDNEMEEPDDEGDDVAEDEEEDEDAVADEDDVDDDSQPDSSDFDAVIAQQLREEALARSRLASKAEASTNKRRKPSRGAKQDTKEASLPLSPERPQEEVKSFFRKRYQRDAALSRGRRKGRTVLAWGQPVPEVPENEFHLPGDILEEQGTTRGSSSGRGRRGGPRGGTRSVGRK</sequence>
<feature type="region of interest" description="Disordered" evidence="1">
    <location>
        <begin position="137"/>
        <end position="195"/>
    </location>
</feature>
<evidence type="ECO:0000259" key="2">
    <source>
        <dbReference type="Pfam" id="PF15460"/>
    </source>
</evidence>
<evidence type="ECO:0000313" key="3">
    <source>
        <dbReference type="EMBL" id="CAK7208301.1"/>
    </source>
</evidence>
<dbReference type="Pfam" id="PF15460">
    <property type="entry name" value="SAS4"/>
    <property type="match status" value="1"/>
</dbReference>
<feature type="domain" description="Something about silencing protein 4" evidence="2">
    <location>
        <begin position="493"/>
        <end position="588"/>
    </location>
</feature>
<dbReference type="EMBL" id="CAWUHD010000001">
    <property type="protein sequence ID" value="CAK7208301.1"/>
    <property type="molecule type" value="Genomic_DNA"/>
</dbReference>
<name>A0ABP0AL50_9PEZI</name>
<feature type="compositionally biased region" description="Low complexity" evidence="1">
    <location>
        <begin position="308"/>
        <end position="323"/>
    </location>
</feature>